<organism evidence="1 2">
    <name type="scientific">Amniculicola lignicola CBS 123094</name>
    <dbReference type="NCBI Taxonomy" id="1392246"/>
    <lineage>
        <taxon>Eukaryota</taxon>
        <taxon>Fungi</taxon>
        <taxon>Dikarya</taxon>
        <taxon>Ascomycota</taxon>
        <taxon>Pezizomycotina</taxon>
        <taxon>Dothideomycetes</taxon>
        <taxon>Pleosporomycetidae</taxon>
        <taxon>Pleosporales</taxon>
        <taxon>Amniculicolaceae</taxon>
        <taxon>Amniculicola</taxon>
    </lineage>
</organism>
<dbReference type="InterPro" id="IPR013207">
    <property type="entry name" value="LGFP"/>
</dbReference>
<reference evidence="1" key="1">
    <citation type="journal article" date="2020" name="Stud. Mycol.">
        <title>101 Dothideomycetes genomes: a test case for predicting lifestyles and emergence of pathogens.</title>
        <authorList>
            <person name="Haridas S."/>
            <person name="Albert R."/>
            <person name="Binder M."/>
            <person name="Bloem J."/>
            <person name="Labutti K."/>
            <person name="Salamov A."/>
            <person name="Andreopoulos B."/>
            <person name="Baker S."/>
            <person name="Barry K."/>
            <person name="Bills G."/>
            <person name="Bluhm B."/>
            <person name="Cannon C."/>
            <person name="Castanera R."/>
            <person name="Culley D."/>
            <person name="Daum C."/>
            <person name="Ezra D."/>
            <person name="Gonzalez J."/>
            <person name="Henrissat B."/>
            <person name="Kuo A."/>
            <person name="Liang C."/>
            <person name="Lipzen A."/>
            <person name="Lutzoni F."/>
            <person name="Magnuson J."/>
            <person name="Mondo S."/>
            <person name="Nolan M."/>
            <person name="Ohm R."/>
            <person name="Pangilinan J."/>
            <person name="Park H.-J."/>
            <person name="Ramirez L."/>
            <person name="Alfaro M."/>
            <person name="Sun H."/>
            <person name="Tritt A."/>
            <person name="Yoshinaga Y."/>
            <person name="Zwiers L.-H."/>
            <person name="Turgeon B."/>
            <person name="Goodwin S."/>
            <person name="Spatafora J."/>
            <person name="Crous P."/>
            <person name="Grigoriev I."/>
        </authorList>
    </citation>
    <scope>NUCLEOTIDE SEQUENCE</scope>
    <source>
        <strain evidence="1">CBS 123094</strain>
    </source>
</reference>
<name>A0A6A5WSY5_9PLEO</name>
<dbReference type="EMBL" id="ML977587">
    <property type="protein sequence ID" value="KAF2000676.1"/>
    <property type="molecule type" value="Genomic_DNA"/>
</dbReference>
<dbReference type="Proteomes" id="UP000799779">
    <property type="component" value="Unassembled WGS sequence"/>
</dbReference>
<accession>A0A6A5WSY5</accession>
<dbReference type="AlphaFoldDB" id="A0A6A5WSY5"/>
<evidence type="ECO:0000313" key="2">
    <source>
        <dbReference type="Proteomes" id="UP000799779"/>
    </source>
</evidence>
<proteinExistence type="predicted"/>
<evidence type="ECO:0000313" key="1">
    <source>
        <dbReference type="EMBL" id="KAF2000676.1"/>
    </source>
</evidence>
<gene>
    <name evidence="1" type="ORF">P154DRAFT_563151</name>
</gene>
<dbReference type="OrthoDB" id="3757590at2759"/>
<keyword evidence="2" id="KW-1185">Reference proteome</keyword>
<sequence>MAKVVLDYTFKNTSVANPDGTFVSQLPSDAQIVPWTGGSIQGQNLSQAVVFGPSGSLEVDLSNYAVGSTSQFHARVVFIYGGSNPPVSAPYPPRIILQSTIIPFSLKLVFLEGKVWLQSEVSVSGPSARQFSYVTQTFSTPQINPGVPYVAELVWDSERNILITFLNGIAISCHGCGPSASFQPSTNKSVFIGGPKGPASRSHFLGLIAAVQIELAIPGNLIDQVAQQKQSPQWYITTKLETLRPTRDFGQASGPIVQQDRTYTQQYTAGAFSYHDFLPIQLRPREALELHGVFWNTYKHLPDTLRSLMGYQTSDEDIWNDGGAIGRRVQFSNGQLEAPNTPDPDDAPIYAVVGEIWKAARFNGGLRMWGFAAGLQYTPLPDHVDRKDVIVQLFEHGSFYQENSSAAAWGLFGPIDQKYRDEGGPQGALPIGPEEKIHGITTVIGLFPNTRVVELDVRKSPLSHDHDIYWSNLTGAHFVKGDIRKQWMNLGGPTSFLGLPTSDRRLETRTEYQDFQKGMAVVEHTMSGNLRFWAPRAFKAVVDLIATGWPPDPTEPGAANDVYINVQIEKRTRGVTLGTLLLDQRYPDGSGGMRVWKDSQIFSLDPAVVLPPLMMPGMGVEYVVKVRVHDEDKPPSGNENHDTVLGEGSYTLSFLMTRQRGSQSGSDL</sequence>
<protein>
    <submittedName>
        <fullName evidence="1">Uncharacterized protein</fullName>
    </submittedName>
</protein>
<dbReference type="Pfam" id="PF08310">
    <property type="entry name" value="LGFP"/>
    <property type="match status" value="1"/>
</dbReference>